<feature type="non-terminal residue" evidence="5">
    <location>
        <position position="652"/>
    </location>
</feature>
<dbReference type="InterPro" id="IPR052990">
    <property type="entry name" value="Sulfoquinovosidase_GH31"/>
</dbReference>
<dbReference type="InterPro" id="IPR048395">
    <property type="entry name" value="Glyco_hydro_31_C"/>
</dbReference>
<keyword evidence="6" id="KW-1185">Reference proteome</keyword>
<evidence type="ECO:0000313" key="6">
    <source>
        <dbReference type="Proteomes" id="UP001217089"/>
    </source>
</evidence>
<dbReference type="Proteomes" id="UP001217089">
    <property type="component" value="Unassembled WGS sequence"/>
</dbReference>
<evidence type="ECO:0000259" key="4">
    <source>
        <dbReference type="Pfam" id="PF21365"/>
    </source>
</evidence>
<evidence type="ECO:0000313" key="5">
    <source>
        <dbReference type="EMBL" id="KAJ8299751.1"/>
    </source>
</evidence>
<accession>A0ABQ9E2S0</accession>
<dbReference type="Pfam" id="PF01055">
    <property type="entry name" value="Glyco_hydro_31_2nd"/>
    <property type="match status" value="1"/>
</dbReference>
<organism evidence="5 6">
    <name type="scientific">Tegillarca granosa</name>
    <name type="common">Malaysian cockle</name>
    <name type="synonym">Anadara granosa</name>
    <dbReference type="NCBI Taxonomy" id="220873"/>
    <lineage>
        <taxon>Eukaryota</taxon>
        <taxon>Metazoa</taxon>
        <taxon>Spiralia</taxon>
        <taxon>Lophotrochozoa</taxon>
        <taxon>Mollusca</taxon>
        <taxon>Bivalvia</taxon>
        <taxon>Autobranchia</taxon>
        <taxon>Pteriomorphia</taxon>
        <taxon>Arcoida</taxon>
        <taxon>Arcoidea</taxon>
        <taxon>Arcidae</taxon>
        <taxon>Tegillarca</taxon>
    </lineage>
</organism>
<dbReference type="Gene3D" id="2.60.40.1180">
    <property type="entry name" value="Golgi alpha-mannosidase II"/>
    <property type="match status" value="1"/>
</dbReference>
<feature type="domain" description="Glycoside hydrolase family 31 TIM barrel" evidence="3">
    <location>
        <begin position="336"/>
        <end position="526"/>
    </location>
</feature>
<feature type="domain" description="Glycosyl hydrolase family 31 C-terminal" evidence="4">
    <location>
        <begin position="549"/>
        <end position="634"/>
    </location>
</feature>
<evidence type="ECO:0000256" key="1">
    <source>
        <dbReference type="ARBA" id="ARBA00007806"/>
    </source>
</evidence>
<proteinExistence type="inferred from homology"/>
<dbReference type="InterPro" id="IPR011013">
    <property type="entry name" value="Gal_mutarotase_sf_dom"/>
</dbReference>
<comment type="caution">
    <text evidence="5">The sequence shown here is derived from an EMBL/GenBank/DDBJ whole genome shotgun (WGS) entry which is preliminary data.</text>
</comment>
<dbReference type="InterPro" id="IPR017853">
    <property type="entry name" value="GH"/>
</dbReference>
<dbReference type="InterPro" id="IPR000322">
    <property type="entry name" value="Glyco_hydro_31_TIM"/>
</dbReference>
<dbReference type="EMBL" id="JARBDR010000921">
    <property type="protein sequence ID" value="KAJ8299751.1"/>
    <property type="molecule type" value="Genomic_DNA"/>
</dbReference>
<gene>
    <name evidence="5" type="ORF">KUTeg_023811</name>
</gene>
<dbReference type="InterPro" id="IPR013780">
    <property type="entry name" value="Glyco_hydro_b"/>
</dbReference>
<keyword evidence="2" id="KW-0326">Glycosidase</keyword>
<dbReference type="PANTHER" id="PTHR46959:SF2">
    <property type="entry name" value="SULFOQUINOVOSIDASE"/>
    <property type="match status" value="1"/>
</dbReference>
<dbReference type="SUPFAM" id="SSF74650">
    <property type="entry name" value="Galactose mutarotase-like"/>
    <property type="match status" value="1"/>
</dbReference>
<comment type="similarity">
    <text evidence="1 2">Belongs to the glycosyl hydrolase 31 family.</text>
</comment>
<evidence type="ECO:0000259" key="3">
    <source>
        <dbReference type="Pfam" id="PF01055"/>
    </source>
</evidence>
<sequence length="652" mass="74119">MPFQVPMCTHSSITLIRCIIFKHSVKNPMISIGTGRTNFLSFLGNWRIDDNIDEKIELRNFTIASYLTSDTITFTGDGYSRVWLEKLNAFTSRNVNLTLMIASNQSMVLSLTNNGPDFQYSWLRIAALPEEMVWGGGEQFSHLNLRERSYTRQQFFSVLHPKDQTYPIWTREQGVGRNKSDKITFFADLQTGGGGAYHTTYFPQPSFISSQQYYFHYTGSNYAVMDFSNPIYHEVMFYGNVEQIFFKKEESLMNVVKSLSTYLGTMPPLPDWVTDGMILGVQGGTNVMLQKYKDATDQGVAINGLWIQDWAGQFNTSFGSRLYWNWKWNEQRYPGDIYNSVQGKGYFVKKVDGSDYIIDFGEFKCATVDLTDTTAYNWYKDLVKRNMVDLGLGGWMADFGEYTPVDGVYANGSGFNIHNLYPVLWAKLNREAITERGKDGEIVFWMRAGYSGISAYTTLMWAGDQNVDFDYADGVPSTVVSALSMGMSGTGMTHFDIGGYTTYGALGLQRSAEVLMRSAEMAQFQRLTKLFTLLQNYTNDVIHEYSTNGIPVQRPLFLMYENDKIAQNVKFQYMYGPDLLVAPVIESKATSWKVYLPQGDSWIYLWNNTKYNGGAFVTVTSPIGLPPVFYRQGSTYTNTFTLMSKIKPIKPP</sequence>
<keyword evidence="2" id="KW-0378">Hydrolase</keyword>
<evidence type="ECO:0008006" key="7">
    <source>
        <dbReference type="Google" id="ProtNLM"/>
    </source>
</evidence>
<dbReference type="PANTHER" id="PTHR46959">
    <property type="entry name" value="SULFOQUINOVOSIDASE"/>
    <property type="match status" value="1"/>
</dbReference>
<dbReference type="Gene3D" id="2.60.40.1760">
    <property type="entry name" value="glycosyl hydrolase (family 31)"/>
    <property type="match status" value="1"/>
</dbReference>
<dbReference type="CDD" id="cd14752">
    <property type="entry name" value="GH31_N"/>
    <property type="match status" value="1"/>
</dbReference>
<dbReference type="Gene3D" id="3.20.20.80">
    <property type="entry name" value="Glycosidases"/>
    <property type="match status" value="1"/>
</dbReference>
<protein>
    <recommendedName>
        <fullName evidence="7">Alpha-glucosidase</fullName>
    </recommendedName>
</protein>
<name>A0ABQ9E2S0_TEGGR</name>
<dbReference type="SUPFAM" id="SSF51011">
    <property type="entry name" value="Glycosyl hydrolase domain"/>
    <property type="match status" value="1"/>
</dbReference>
<reference evidence="5 6" key="1">
    <citation type="submission" date="2022-12" db="EMBL/GenBank/DDBJ databases">
        <title>Chromosome-level genome of Tegillarca granosa.</title>
        <authorList>
            <person name="Kim J."/>
        </authorList>
    </citation>
    <scope>NUCLEOTIDE SEQUENCE [LARGE SCALE GENOMIC DNA]</scope>
    <source>
        <strain evidence="5">Teg-2019</strain>
        <tissue evidence="5">Adductor muscle</tissue>
    </source>
</reference>
<dbReference type="Pfam" id="PF21365">
    <property type="entry name" value="Glyco_hydro_31_3rd"/>
    <property type="match status" value="1"/>
</dbReference>
<evidence type="ECO:0000256" key="2">
    <source>
        <dbReference type="RuleBase" id="RU361185"/>
    </source>
</evidence>
<dbReference type="SUPFAM" id="SSF51445">
    <property type="entry name" value="(Trans)glycosidases"/>
    <property type="match status" value="1"/>
</dbReference>